<evidence type="ECO:0000313" key="1">
    <source>
        <dbReference type="EMBL" id="KAK8893903.1"/>
    </source>
</evidence>
<evidence type="ECO:0000313" key="2">
    <source>
        <dbReference type="Proteomes" id="UP001470230"/>
    </source>
</evidence>
<dbReference type="Proteomes" id="UP001470230">
    <property type="component" value="Unassembled WGS sequence"/>
</dbReference>
<sequence length="170" mass="20256">MIDEKFLIYYNKPSLDSFVDLSEQFKRVMTYRYSRSANHHKIKKRGRLLREMKEFQFIEFDLQSMVMSCERRCLQKKALQVAQEIVFQNDSEEIQKKQKKNDNQKQNIGYKKEQTVMFQEDHGVDFFEQNPMDNCNFSSPNGSSNYFNGAKVNNLPGDSFFSWENWQAPS</sequence>
<reference evidence="1 2" key="1">
    <citation type="submission" date="2024-04" db="EMBL/GenBank/DDBJ databases">
        <title>Tritrichomonas musculus Genome.</title>
        <authorList>
            <person name="Alves-Ferreira E."/>
            <person name="Grigg M."/>
            <person name="Lorenzi H."/>
            <person name="Galac M."/>
        </authorList>
    </citation>
    <scope>NUCLEOTIDE SEQUENCE [LARGE SCALE GENOMIC DNA]</scope>
    <source>
        <strain evidence="1 2">EAF2021</strain>
    </source>
</reference>
<protein>
    <submittedName>
        <fullName evidence="1">Uncharacterized protein</fullName>
    </submittedName>
</protein>
<comment type="caution">
    <text evidence="1">The sequence shown here is derived from an EMBL/GenBank/DDBJ whole genome shotgun (WGS) entry which is preliminary data.</text>
</comment>
<keyword evidence="2" id="KW-1185">Reference proteome</keyword>
<accession>A0ABR2KRY8</accession>
<gene>
    <name evidence="1" type="ORF">M9Y10_022332</name>
</gene>
<dbReference type="EMBL" id="JAPFFF010000003">
    <property type="protein sequence ID" value="KAK8893903.1"/>
    <property type="molecule type" value="Genomic_DNA"/>
</dbReference>
<name>A0ABR2KRY8_9EUKA</name>
<organism evidence="1 2">
    <name type="scientific">Tritrichomonas musculus</name>
    <dbReference type="NCBI Taxonomy" id="1915356"/>
    <lineage>
        <taxon>Eukaryota</taxon>
        <taxon>Metamonada</taxon>
        <taxon>Parabasalia</taxon>
        <taxon>Tritrichomonadida</taxon>
        <taxon>Tritrichomonadidae</taxon>
        <taxon>Tritrichomonas</taxon>
    </lineage>
</organism>
<proteinExistence type="predicted"/>